<name>A0A2H4VA83_9EURY</name>
<dbReference type="AlphaFoldDB" id="A0A2H4VA83"/>
<reference evidence="2 3" key="1">
    <citation type="submission" date="2016-10" db="EMBL/GenBank/DDBJ databases">
        <title>Comparative genomics between deep and shallow subseafloor isolates.</title>
        <authorList>
            <person name="Ishii S."/>
            <person name="Miller J.R."/>
            <person name="Sutton G."/>
            <person name="Suzuki S."/>
            <person name="Methe B."/>
            <person name="Inagaki F."/>
            <person name="Imachi H."/>
        </authorList>
    </citation>
    <scope>NUCLEOTIDE SEQUENCE [LARGE SCALE GENOMIC DNA]</scope>
    <source>
        <strain evidence="2 3">MO-MB1</strain>
    </source>
</reference>
<dbReference type="GO" id="GO:0016747">
    <property type="term" value="F:acyltransferase activity, transferring groups other than amino-acyl groups"/>
    <property type="evidence" value="ECO:0007669"/>
    <property type="project" value="InterPro"/>
</dbReference>
<evidence type="ECO:0000313" key="2">
    <source>
        <dbReference type="EMBL" id="AUB54991.1"/>
    </source>
</evidence>
<dbReference type="Pfam" id="PF13508">
    <property type="entry name" value="Acetyltransf_7"/>
    <property type="match status" value="1"/>
</dbReference>
<protein>
    <recommendedName>
        <fullName evidence="1">N-acetyltransferase domain-containing protein</fullName>
    </recommendedName>
</protein>
<proteinExistence type="predicted"/>
<dbReference type="PANTHER" id="PTHR43233:SF1">
    <property type="entry name" value="FAMILY N-ACETYLTRANSFERASE, PUTATIVE (AFU_ORTHOLOGUE AFUA_6G03350)-RELATED"/>
    <property type="match status" value="1"/>
</dbReference>
<dbReference type="CDD" id="cd04301">
    <property type="entry name" value="NAT_SF"/>
    <property type="match status" value="1"/>
</dbReference>
<feature type="domain" description="N-acetyltransferase" evidence="1">
    <location>
        <begin position="6"/>
        <end position="143"/>
    </location>
</feature>
<evidence type="ECO:0000259" key="1">
    <source>
        <dbReference type="PROSITE" id="PS51186"/>
    </source>
</evidence>
<sequence>MFMDGIVLKDGIEEMDFEKVADMLSEADWSTGIKIDEVKKGAYNSSLVVGAFWDGTQIGYARVVSDKTRFAYILDVYIQQDYRRKGVGQQIMEYILSHDELKDVYQWMLITDEAHGLYEKFGFRPVSRPLDLMEIRKDRPKRK</sequence>
<dbReference type="InterPro" id="IPR016181">
    <property type="entry name" value="Acyl_CoA_acyltransferase"/>
</dbReference>
<dbReference type="SUPFAM" id="SSF55729">
    <property type="entry name" value="Acyl-CoA N-acyltransferases (Nat)"/>
    <property type="match status" value="1"/>
</dbReference>
<dbReference type="Gene3D" id="3.40.630.30">
    <property type="match status" value="1"/>
</dbReference>
<dbReference type="PANTHER" id="PTHR43233">
    <property type="entry name" value="FAMILY N-ACETYLTRANSFERASE, PUTATIVE (AFU_ORTHOLOGUE AFUA_6G03350)-RELATED"/>
    <property type="match status" value="1"/>
</dbReference>
<dbReference type="InterPro" id="IPR053144">
    <property type="entry name" value="Acetyltransferase_Butenolide"/>
</dbReference>
<dbReference type="InterPro" id="IPR000182">
    <property type="entry name" value="GNAT_dom"/>
</dbReference>
<accession>A0A2H4VA83</accession>
<gene>
    <name evidence="2" type="ORF">BK007_02460</name>
</gene>
<dbReference type="PROSITE" id="PS51186">
    <property type="entry name" value="GNAT"/>
    <property type="match status" value="1"/>
</dbReference>
<organism evidence="2 3">
    <name type="scientific">Methanobacterium subterraneum</name>
    <dbReference type="NCBI Taxonomy" id="59277"/>
    <lineage>
        <taxon>Archaea</taxon>
        <taxon>Methanobacteriati</taxon>
        <taxon>Methanobacteriota</taxon>
        <taxon>Methanomada group</taxon>
        <taxon>Methanobacteria</taxon>
        <taxon>Methanobacteriales</taxon>
        <taxon>Methanobacteriaceae</taxon>
        <taxon>Methanobacterium</taxon>
    </lineage>
</organism>
<evidence type="ECO:0000313" key="3">
    <source>
        <dbReference type="Proteomes" id="UP000232806"/>
    </source>
</evidence>
<dbReference type="Proteomes" id="UP000232806">
    <property type="component" value="Chromosome"/>
</dbReference>
<dbReference type="EMBL" id="CP017766">
    <property type="protein sequence ID" value="AUB54991.1"/>
    <property type="molecule type" value="Genomic_DNA"/>
</dbReference>